<organism evidence="2 3">
    <name type="scientific">Clathrospora elynae</name>
    <dbReference type="NCBI Taxonomy" id="706981"/>
    <lineage>
        <taxon>Eukaryota</taxon>
        <taxon>Fungi</taxon>
        <taxon>Dikarya</taxon>
        <taxon>Ascomycota</taxon>
        <taxon>Pezizomycotina</taxon>
        <taxon>Dothideomycetes</taxon>
        <taxon>Pleosporomycetidae</taxon>
        <taxon>Pleosporales</taxon>
        <taxon>Diademaceae</taxon>
        <taxon>Clathrospora</taxon>
    </lineage>
</organism>
<evidence type="ECO:0000313" key="3">
    <source>
        <dbReference type="Proteomes" id="UP000800038"/>
    </source>
</evidence>
<proteinExistence type="predicted"/>
<evidence type="ECO:0000313" key="2">
    <source>
        <dbReference type="EMBL" id="KAF1937579.1"/>
    </source>
</evidence>
<evidence type="ECO:0000256" key="1">
    <source>
        <dbReference type="SAM" id="Coils"/>
    </source>
</evidence>
<accession>A0A6A5SDJ8</accession>
<feature type="coiled-coil region" evidence="1">
    <location>
        <begin position="11"/>
        <end position="38"/>
    </location>
</feature>
<keyword evidence="3" id="KW-1185">Reference proteome</keyword>
<dbReference type="EMBL" id="ML976133">
    <property type="protein sequence ID" value="KAF1937579.1"/>
    <property type="molecule type" value="Genomic_DNA"/>
</dbReference>
<reference evidence="2" key="1">
    <citation type="journal article" date="2020" name="Stud. Mycol.">
        <title>101 Dothideomycetes genomes: a test case for predicting lifestyles and emergence of pathogens.</title>
        <authorList>
            <person name="Haridas S."/>
            <person name="Albert R."/>
            <person name="Binder M."/>
            <person name="Bloem J."/>
            <person name="Labutti K."/>
            <person name="Salamov A."/>
            <person name="Andreopoulos B."/>
            <person name="Baker S."/>
            <person name="Barry K."/>
            <person name="Bills G."/>
            <person name="Bluhm B."/>
            <person name="Cannon C."/>
            <person name="Castanera R."/>
            <person name="Culley D."/>
            <person name="Daum C."/>
            <person name="Ezra D."/>
            <person name="Gonzalez J."/>
            <person name="Henrissat B."/>
            <person name="Kuo A."/>
            <person name="Liang C."/>
            <person name="Lipzen A."/>
            <person name="Lutzoni F."/>
            <person name="Magnuson J."/>
            <person name="Mondo S."/>
            <person name="Nolan M."/>
            <person name="Ohm R."/>
            <person name="Pangilinan J."/>
            <person name="Park H.-J."/>
            <person name="Ramirez L."/>
            <person name="Alfaro M."/>
            <person name="Sun H."/>
            <person name="Tritt A."/>
            <person name="Yoshinaga Y."/>
            <person name="Zwiers L.-H."/>
            <person name="Turgeon B."/>
            <person name="Goodwin S."/>
            <person name="Spatafora J."/>
            <person name="Crous P."/>
            <person name="Grigoriev I."/>
        </authorList>
    </citation>
    <scope>NUCLEOTIDE SEQUENCE</scope>
    <source>
        <strain evidence="2">CBS 161.51</strain>
    </source>
</reference>
<gene>
    <name evidence="2" type="ORF">EJ02DRAFT_385415</name>
</gene>
<dbReference type="OrthoDB" id="5374328at2759"/>
<keyword evidence="1" id="KW-0175">Coiled coil</keyword>
<evidence type="ECO:0008006" key="4">
    <source>
        <dbReference type="Google" id="ProtNLM"/>
    </source>
</evidence>
<dbReference type="Proteomes" id="UP000800038">
    <property type="component" value="Unassembled WGS sequence"/>
</dbReference>
<sequence length="388" mass="42214">MALEEQRKADKSELLAEIARLHEQLRTANDDVRMATQQATYYQHEYEKLRDDNTPAAVPQRLQSSFNGHRSVRTMDPYFDARAETVPDAAFRAASSQCDDCQPSNCRCVDEMTNAAAYAVGQPAPVDAVPLPPRRVPSPMAGVVRGHDAGAAEDVDFSAREFDFTPPTAFMSSTDTPTACGLCIDNPDLCFCKHESLEPGDDDTKPSMAMTGPGSCADCQSNPQQKAWCQRVAQLRAEATPPNSRRTSLEIMKPKAATGIDLSRAGASPVAGDATVGCSDAFKLLQGRVSTDPNGIMDWRHLKPVSHIFAQQGFTMEPGRYSAMELDASSILTTLQHATCPLQPRSSDGAHARLVQEAEERRRASFSPVAHTEDHMMGRALSRFNLGG</sequence>
<name>A0A6A5SDJ8_9PLEO</name>
<protein>
    <recommendedName>
        <fullName evidence="4">Hap4 transcription factor heteromerisation domain-containing protein</fullName>
    </recommendedName>
</protein>
<dbReference type="AlphaFoldDB" id="A0A6A5SDJ8"/>